<evidence type="ECO:0000256" key="1">
    <source>
        <dbReference type="SAM" id="MobiDB-lite"/>
    </source>
</evidence>
<feature type="signal peptide" evidence="2">
    <location>
        <begin position="1"/>
        <end position="18"/>
    </location>
</feature>
<evidence type="ECO:0000313" key="3">
    <source>
        <dbReference type="Proteomes" id="UP000887540"/>
    </source>
</evidence>
<sequence length="179" mass="20673">MNKLVVLLFLVGLVKVFGQTTEAPESALSEKHKHRRHRLGKADIEQIKEVVEKNQTKAEHKAEIDAFVKPLNQTEQKHAKEVNKNFEEVEKLEQKLSAEDKAAFQKNKALKQQEHETLKSLPEKDREVEHVIREAHQRHQEKEEREGYHKKEYKHRSTSASEGTTQVSESTPASGKIKI</sequence>
<reference evidence="4" key="1">
    <citation type="submission" date="2022-11" db="UniProtKB">
        <authorList>
            <consortium name="WormBaseParasite"/>
        </authorList>
    </citation>
    <scope>IDENTIFICATION</scope>
</reference>
<dbReference type="Proteomes" id="UP000887540">
    <property type="component" value="Unplaced"/>
</dbReference>
<protein>
    <submittedName>
        <fullName evidence="4">Uncharacterized protein</fullName>
    </submittedName>
</protein>
<dbReference type="AlphaFoldDB" id="A0A914C5A9"/>
<dbReference type="WBParaSite" id="ACRNAN_Path_328.g1257.t1">
    <property type="protein sequence ID" value="ACRNAN_Path_328.g1257.t1"/>
    <property type="gene ID" value="ACRNAN_Path_328.g1257"/>
</dbReference>
<keyword evidence="3" id="KW-1185">Reference proteome</keyword>
<evidence type="ECO:0000313" key="4">
    <source>
        <dbReference type="WBParaSite" id="ACRNAN_Path_328.g1257.t1"/>
    </source>
</evidence>
<feature type="compositionally biased region" description="Basic and acidic residues" evidence="1">
    <location>
        <begin position="111"/>
        <end position="150"/>
    </location>
</feature>
<evidence type="ECO:0000256" key="2">
    <source>
        <dbReference type="SAM" id="SignalP"/>
    </source>
</evidence>
<keyword evidence="2" id="KW-0732">Signal</keyword>
<feature type="compositionally biased region" description="Polar residues" evidence="1">
    <location>
        <begin position="158"/>
        <end position="173"/>
    </location>
</feature>
<feature type="chain" id="PRO_5037823673" evidence="2">
    <location>
        <begin position="19"/>
        <end position="179"/>
    </location>
</feature>
<accession>A0A914C5A9</accession>
<feature type="region of interest" description="Disordered" evidence="1">
    <location>
        <begin position="104"/>
        <end position="179"/>
    </location>
</feature>
<name>A0A914C5A9_9BILA</name>
<proteinExistence type="predicted"/>
<organism evidence="3 4">
    <name type="scientific">Acrobeloides nanus</name>
    <dbReference type="NCBI Taxonomy" id="290746"/>
    <lineage>
        <taxon>Eukaryota</taxon>
        <taxon>Metazoa</taxon>
        <taxon>Ecdysozoa</taxon>
        <taxon>Nematoda</taxon>
        <taxon>Chromadorea</taxon>
        <taxon>Rhabditida</taxon>
        <taxon>Tylenchina</taxon>
        <taxon>Cephalobomorpha</taxon>
        <taxon>Cephaloboidea</taxon>
        <taxon>Cephalobidae</taxon>
        <taxon>Acrobeloides</taxon>
    </lineage>
</organism>